<keyword evidence="7" id="KW-1185">Reference proteome</keyword>
<evidence type="ECO:0000313" key="6">
    <source>
        <dbReference type="EMBL" id="OAD47036.1"/>
    </source>
</evidence>
<dbReference type="GO" id="GO:0005737">
    <property type="term" value="C:cytoplasm"/>
    <property type="evidence" value="ECO:0007669"/>
    <property type="project" value="UniProtKB-SubCell"/>
</dbReference>
<proteinExistence type="predicted"/>
<evidence type="ECO:0000256" key="1">
    <source>
        <dbReference type="ARBA" id="ARBA00004496"/>
    </source>
</evidence>
<keyword evidence="2" id="KW-0963">Cytoplasm</keyword>
<gene>
    <name evidence="6" type="ORF">WN48_05489</name>
</gene>
<dbReference type="PANTHER" id="PTHR23086">
    <property type="entry name" value="PHOSPHATIDYLINOSITOL-4-PHOSPHATE 5-KINASE"/>
    <property type="match status" value="1"/>
</dbReference>
<reference evidence="6 7" key="1">
    <citation type="submission" date="2015-07" db="EMBL/GenBank/DDBJ databases">
        <title>The genome of Eufriesea mexicana.</title>
        <authorList>
            <person name="Pan H."/>
            <person name="Kapheim K."/>
        </authorList>
    </citation>
    <scope>NUCLEOTIDE SEQUENCE [LARGE SCALE GENOMIC DNA]</scope>
    <source>
        <strain evidence="6">0111107269</strain>
        <tissue evidence="6">Whole body</tissue>
    </source>
</reference>
<organism evidence="6 7">
    <name type="scientific">Eufriesea mexicana</name>
    <dbReference type="NCBI Taxonomy" id="516756"/>
    <lineage>
        <taxon>Eukaryota</taxon>
        <taxon>Metazoa</taxon>
        <taxon>Ecdysozoa</taxon>
        <taxon>Arthropoda</taxon>
        <taxon>Hexapoda</taxon>
        <taxon>Insecta</taxon>
        <taxon>Pterygota</taxon>
        <taxon>Neoptera</taxon>
        <taxon>Endopterygota</taxon>
        <taxon>Hymenoptera</taxon>
        <taxon>Apocrita</taxon>
        <taxon>Aculeata</taxon>
        <taxon>Apoidea</taxon>
        <taxon>Anthophila</taxon>
        <taxon>Apidae</taxon>
        <taxon>Eufriesea</taxon>
    </lineage>
</organism>
<keyword evidence="3" id="KW-0547">Nucleotide-binding</keyword>
<dbReference type="Proteomes" id="UP000250275">
    <property type="component" value="Unassembled WGS sequence"/>
</dbReference>
<keyword evidence="3" id="KW-0808">Transferase</keyword>
<dbReference type="GO" id="GO:0005524">
    <property type="term" value="F:ATP binding"/>
    <property type="evidence" value="ECO:0007669"/>
    <property type="project" value="UniProtKB-UniRule"/>
</dbReference>
<comment type="subcellular location">
    <subcellularLocation>
        <location evidence="1">Cytoplasm</location>
    </subcellularLocation>
</comment>
<evidence type="ECO:0000256" key="4">
    <source>
        <dbReference type="SAM" id="MobiDB-lite"/>
    </source>
</evidence>
<accession>A0A310SBV2</accession>
<evidence type="ECO:0000259" key="5">
    <source>
        <dbReference type="PROSITE" id="PS51455"/>
    </source>
</evidence>
<dbReference type="SUPFAM" id="SSF56104">
    <property type="entry name" value="SAICAR synthase-like"/>
    <property type="match status" value="1"/>
</dbReference>
<feature type="compositionally biased region" description="Basic and acidic residues" evidence="4">
    <location>
        <begin position="24"/>
        <end position="42"/>
    </location>
</feature>
<dbReference type="Gene3D" id="3.30.800.10">
    <property type="entry name" value="Phosphatidylinositol Phosphate Kinase II Beta"/>
    <property type="match status" value="1"/>
</dbReference>
<evidence type="ECO:0000256" key="2">
    <source>
        <dbReference type="ARBA" id="ARBA00022490"/>
    </source>
</evidence>
<feature type="region of interest" description="Disordered" evidence="4">
    <location>
        <begin position="412"/>
        <end position="435"/>
    </location>
</feature>
<dbReference type="GO" id="GO:0005886">
    <property type="term" value="C:plasma membrane"/>
    <property type="evidence" value="ECO:0007669"/>
    <property type="project" value="TreeGrafter"/>
</dbReference>
<dbReference type="CDD" id="cd17301">
    <property type="entry name" value="PIPKc_PIP5KI"/>
    <property type="match status" value="1"/>
</dbReference>
<feature type="region of interest" description="Disordered" evidence="4">
    <location>
        <begin position="18"/>
        <end position="73"/>
    </location>
</feature>
<dbReference type="PROSITE" id="PS51455">
    <property type="entry name" value="PIPK"/>
    <property type="match status" value="1"/>
</dbReference>
<dbReference type="Gene3D" id="3.30.810.10">
    <property type="entry name" value="2-Layer Sandwich"/>
    <property type="match status" value="1"/>
</dbReference>
<dbReference type="InterPro" id="IPR023610">
    <property type="entry name" value="PInositol-4/5-P-5/4-kinase"/>
</dbReference>
<name>A0A310SBV2_9HYME</name>
<protein>
    <submittedName>
        <fullName evidence="6">Phosphatidylinositol 4-phosphate 5-kinase type-1 alpha</fullName>
    </submittedName>
</protein>
<dbReference type="OrthoDB" id="70770at2759"/>
<dbReference type="AlphaFoldDB" id="A0A310SBV2"/>
<keyword evidence="3 6" id="KW-0418">Kinase</keyword>
<dbReference type="SMART" id="SM00330">
    <property type="entry name" value="PIPKc"/>
    <property type="match status" value="1"/>
</dbReference>
<dbReference type="PANTHER" id="PTHR23086:SF101">
    <property type="entry name" value="LP03320P-RELATED"/>
    <property type="match status" value="1"/>
</dbReference>
<keyword evidence="3" id="KW-0067">ATP-binding</keyword>
<dbReference type="GO" id="GO:0046854">
    <property type="term" value="P:phosphatidylinositol phosphate biosynthetic process"/>
    <property type="evidence" value="ECO:0007669"/>
    <property type="project" value="TreeGrafter"/>
</dbReference>
<dbReference type="InterPro" id="IPR027483">
    <property type="entry name" value="PInositol-4-P-4/5-kinase_C_sf"/>
</dbReference>
<dbReference type="FunFam" id="3.30.800.10:FF:000001">
    <property type="entry name" value="phosphatidylinositol 4-phosphate 5-kinase type-1 gamma"/>
    <property type="match status" value="1"/>
</dbReference>
<sequence>MASGDNVDVIEVVETSFTGPVQATEDHLRPEQYTDEDNKSTGDKVTALDNSLNQHGTMGPKTPVGVSRNKSERERKIGHRRVGVGGEITYKKIQTTQIMGSIQLGIQHAVGGLASKPERDLLMQDFMTVETTNFPSEGSNHTPAHHFSEFKFKNYAPIAFRYFRDLFGIQPDDFLMSMCSAPLRELSNPGASGSIFYLTDDDEFIIKTVQHKEGEFLQTLLPGYYMNLNQNPRTLLPKFFGLYCYRCNSKNVRLVAMNNLLPSSVKLHQKYDLKGSTYKRKASKSERSKSSPTYKDLDFMEHHSEGIFLEADTYSALVKTIQRDCRVLESFKIMDYSLLVGIHNLDQAAREKAQEQRLSASAEEEVGEVGGESVAFTQAEREREREDRIGASALNRSRSINRQRLVAHSTAMESIQAESEPIDEEDDVPSRGGIPARNARGERLLLFLGIIDILQSYRLKKKLEHTWKSMIHDGDTVSVHRPGFYAQRFQDFMAKTVFKKIPSRKYHPNQPLLTNLTSMLTLNKAHS</sequence>
<dbReference type="InterPro" id="IPR002498">
    <property type="entry name" value="PInositol-4-P-4/5-kinase_core"/>
</dbReference>
<dbReference type="Pfam" id="PF01504">
    <property type="entry name" value="PIP5K"/>
    <property type="match status" value="1"/>
</dbReference>
<evidence type="ECO:0000256" key="3">
    <source>
        <dbReference type="PROSITE-ProRule" id="PRU00781"/>
    </source>
</evidence>
<evidence type="ECO:0000313" key="7">
    <source>
        <dbReference type="Proteomes" id="UP000250275"/>
    </source>
</evidence>
<feature type="domain" description="PIPK" evidence="5">
    <location>
        <begin position="94"/>
        <end position="497"/>
    </location>
</feature>
<dbReference type="GO" id="GO:0016308">
    <property type="term" value="F:1-phosphatidylinositol-4-phosphate 5-kinase activity"/>
    <property type="evidence" value="ECO:0007669"/>
    <property type="project" value="TreeGrafter"/>
</dbReference>
<dbReference type="EMBL" id="KQ791045">
    <property type="protein sequence ID" value="OAD47036.1"/>
    <property type="molecule type" value="Genomic_DNA"/>
</dbReference>
<dbReference type="InterPro" id="IPR027484">
    <property type="entry name" value="PInositol-4-P-5-kinase_N"/>
</dbReference>